<comment type="similarity">
    <text evidence="1 4">Belongs to the prolyl-tRNA editing family. YbaK/EbsC subfamily.</text>
</comment>
<dbReference type="PANTHER" id="PTHR30411:SF0">
    <property type="entry name" value="CYS-TRNA(PRO)_CYS-TRNA(CYS) DEACYLASE YBAK"/>
    <property type="match status" value="1"/>
</dbReference>
<dbReference type="RefSeq" id="WP_204447436.1">
    <property type="nucleotide sequence ID" value="NZ_JACJKY010000017.1"/>
</dbReference>
<dbReference type="SUPFAM" id="SSF55826">
    <property type="entry name" value="YbaK/ProRS associated domain"/>
    <property type="match status" value="1"/>
</dbReference>
<evidence type="ECO:0000256" key="2">
    <source>
        <dbReference type="ARBA" id="ARBA00022917"/>
    </source>
</evidence>
<dbReference type="Pfam" id="PF04073">
    <property type="entry name" value="tRNA_edit"/>
    <property type="match status" value="1"/>
</dbReference>
<dbReference type="InterPro" id="IPR007214">
    <property type="entry name" value="YbaK/aa-tRNA-synth-assoc-dom"/>
</dbReference>
<proteinExistence type="inferred from homology"/>
<sequence>MAKNIKKTNALRLLEQAQIDYTAYEYSVSDGKTDAVSVANKLGVSPDIVYKTLVTVADTHEHFVFVIPAASTLDLKAAARTAGVKWVEMIPQAKLLPLTGYVHGGCSPVGMKKLFPTFIDASAESLPLFFVSAGKVGMNLSVSPTALAGLVNASFAFVSH</sequence>
<gene>
    <name evidence="6" type="primary">ybaK</name>
    <name evidence="6" type="ORF">H6A12_09880</name>
</gene>
<dbReference type="Gene3D" id="3.90.960.10">
    <property type="entry name" value="YbaK/aminoacyl-tRNA synthetase-associated domain"/>
    <property type="match status" value="1"/>
</dbReference>
<dbReference type="PIRSF" id="PIRSF006181">
    <property type="entry name" value="EbsC_YbaK"/>
    <property type="match status" value="1"/>
</dbReference>
<dbReference type="Proteomes" id="UP000774750">
    <property type="component" value="Unassembled WGS sequence"/>
</dbReference>
<dbReference type="InterPro" id="IPR004369">
    <property type="entry name" value="Prolyl-tRNA_editing_YbaK/EbsC"/>
</dbReference>
<evidence type="ECO:0000256" key="4">
    <source>
        <dbReference type="PIRNR" id="PIRNR006181"/>
    </source>
</evidence>
<evidence type="ECO:0000313" key="7">
    <source>
        <dbReference type="Proteomes" id="UP000774750"/>
    </source>
</evidence>
<dbReference type="InterPro" id="IPR036754">
    <property type="entry name" value="YbaK/aa-tRNA-synt-asso_dom_sf"/>
</dbReference>
<comment type="caution">
    <text evidence="6">The sequence shown here is derived from an EMBL/GenBank/DDBJ whole genome shotgun (WGS) entry which is preliminary data.</text>
</comment>
<evidence type="ECO:0000256" key="1">
    <source>
        <dbReference type="ARBA" id="ARBA00009798"/>
    </source>
</evidence>
<name>A0A939BFC8_9FIRM</name>
<dbReference type="PANTHER" id="PTHR30411">
    <property type="entry name" value="CYTOPLASMIC PROTEIN"/>
    <property type="match status" value="1"/>
</dbReference>
<dbReference type="GO" id="GO:0016829">
    <property type="term" value="F:lyase activity"/>
    <property type="evidence" value="ECO:0007669"/>
    <property type="project" value="UniProtKB-KW"/>
</dbReference>
<dbReference type="EC" id="4.2.-.-" evidence="4"/>
<dbReference type="NCBIfam" id="TIGR00011">
    <property type="entry name" value="YbaK_EbsC"/>
    <property type="match status" value="1"/>
</dbReference>
<keyword evidence="3 4" id="KW-0456">Lyase</keyword>
<protein>
    <recommendedName>
        <fullName evidence="4">Cys-tRNA(Pro)/Cys-tRNA(Cys) deacylase</fullName>
        <ecNumber evidence="4">4.2.-.-</ecNumber>
    </recommendedName>
</protein>
<feature type="domain" description="YbaK/aminoacyl-tRNA synthetase-associated" evidence="5">
    <location>
        <begin position="34"/>
        <end position="148"/>
    </location>
</feature>
<keyword evidence="7" id="KW-1185">Reference proteome</keyword>
<reference evidence="6" key="2">
    <citation type="journal article" date="2021" name="Sci. Rep.">
        <title>The distribution of antibiotic resistance genes in chicken gut microbiota commensals.</title>
        <authorList>
            <person name="Juricova H."/>
            <person name="Matiasovicova J."/>
            <person name="Kubasova T."/>
            <person name="Cejkova D."/>
            <person name="Rychlik I."/>
        </authorList>
    </citation>
    <scope>NUCLEOTIDE SEQUENCE</scope>
    <source>
        <strain evidence="6">An559</strain>
    </source>
</reference>
<accession>A0A939BFC8</accession>
<dbReference type="GO" id="GO:0002161">
    <property type="term" value="F:aminoacyl-tRNA deacylase activity"/>
    <property type="evidence" value="ECO:0007669"/>
    <property type="project" value="InterPro"/>
</dbReference>
<dbReference type="EMBL" id="JACJKY010000017">
    <property type="protein sequence ID" value="MBM6921463.1"/>
    <property type="molecule type" value="Genomic_DNA"/>
</dbReference>
<evidence type="ECO:0000259" key="5">
    <source>
        <dbReference type="Pfam" id="PF04073"/>
    </source>
</evidence>
<reference evidence="6" key="1">
    <citation type="submission" date="2020-08" db="EMBL/GenBank/DDBJ databases">
        <authorList>
            <person name="Cejkova D."/>
            <person name="Kubasova T."/>
            <person name="Jahodarova E."/>
            <person name="Rychlik I."/>
        </authorList>
    </citation>
    <scope>NUCLEOTIDE SEQUENCE</scope>
    <source>
        <strain evidence="6">An559</strain>
    </source>
</reference>
<dbReference type="GO" id="GO:0006412">
    <property type="term" value="P:translation"/>
    <property type="evidence" value="ECO:0007669"/>
    <property type="project" value="UniProtKB-KW"/>
</dbReference>
<evidence type="ECO:0000256" key="3">
    <source>
        <dbReference type="ARBA" id="ARBA00023239"/>
    </source>
</evidence>
<keyword evidence="2 4" id="KW-0648">Protein biosynthesis</keyword>
<dbReference type="CDD" id="cd00002">
    <property type="entry name" value="YbaK_deacylase"/>
    <property type="match status" value="1"/>
</dbReference>
<dbReference type="AlphaFoldDB" id="A0A939BFC8"/>
<evidence type="ECO:0000313" key="6">
    <source>
        <dbReference type="EMBL" id="MBM6921463.1"/>
    </source>
</evidence>
<organism evidence="6 7">
    <name type="scientific">Merdimmobilis hominis</name>
    <dbReference type="NCBI Taxonomy" id="2897707"/>
    <lineage>
        <taxon>Bacteria</taxon>
        <taxon>Bacillati</taxon>
        <taxon>Bacillota</taxon>
        <taxon>Clostridia</taxon>
        <taxon>Eubacteriales</taxon>
        <taxon>Oscillospiraceae</taxon>
        <taxon>Merdimmobilis</taxon>
    </lineage>
</organism>